<comment type="catalytic activity">
    <reaction evidence="4">
        <text>3-amino-2-oxopropyl phosphate + 1-deoxy-D-xylulose 5-phosphate = pyridoxine 5'-phosphate + phosphate + 2 H2O + H(+)</text>
        <dbReference type="Rhea" id="RHEA:15265"/>
        <dbReference type="ChEBI" id="CHEBI:15377"/>
        <dbReference type="ChEBI" id="CHEBI:15378"/>
        <dbReference type="ChEBI" id="CHEBI:43474"/>
        <dbReference type="ChEBI" id="CHEBI:57279"/>
        <dbReference type="ChEBI" id="CHEBI:57792"/>
        <dbReference type="ChEBI" id="CHEBI:58589"/>
        <dbReference type="EC" id="2.6.99.2"/>
    </reaction>
</comment>
<dbReference type="SUPFAM" id="SSF63892">
    <property type="entry name" value="Pyridoxine 5'-phosphate synthase"/>
    <property type="match status" value="1"/>
</dbReference>
<feature type="binding site" evidence="4">
    <location>
        <position position="18"/>
    </location>
    <ligand>
        <name>3-amino-2-oxopropyl phosphate</name>
        <dbReference type="ChEBI" id="CHEBI:57279"/>
    </ligand>
</feature>
<feature type="binding site" evidence="4">
    <location>
        <position position="104"/>
    </location>
    <ligand>
        <name>1-deoxy-D-xylulose 5-phosphate</name>
        <dbReference type="ChEBI" id="CHEBI:57792"/>
    </ligand>
</feature>
<comment type="pathway">
    <text evidence="4">Cofactor biosynthesis; pyridoxine 5'-phosphate biosynthesis; pyridoxine 5'-phosphate from D-erythrose 4-phosphate: step 5/5.</text>
</comment>
<comment type="subcellular location">
    <subcellularLocation>
        <location evidence="4">Cytoplasm</location>
    </subcellularLocation>
</comment>
<dbReference type="InterPro" id="IPR013785">
    <property type="entry name" value="Aldolase_TIM"/>
</dbReference>
<evidence type="ECO:0000313" key="6">
    <source>
        <dbReference type="EMBL" id="TDR16811.1"/>
    </source>
</evidence>
<feature type="binding site" evidence="4">
    <location>
        <position position="196"/>
    </location>
    <ligand>
        <name>3-amino-2-oxopropyl phosphate</name>
        <dbReference type="ChEBI" id="CHEBI:57279"/>
    </ligand>
</feature>
<protein>
    <recommendedName>
        <fullName evidence="4 5">Pyridoxine 5'-phosphate synthase</fullName>
        <shortName evidence="4">PNP synthase</shortName>
        <ecNumber evidence="4 5">2.6.99.2</ecNumber>
    </recommendedName>
</protein>
<reference evidence="6 7" key="1">
    <citation type="submission" date="2019-03" db="EMBL/GenBank/DDBJ databases">
        <title>Genomic Encyclopedia of Type Strains, Phase IV (KMG-IV): sequencing the most valuable type-strain genomes for metagenomic binning, comparative biology and taxonomic classification.</title>
        <authorList>
            <person name="Goeker M."/>
        </authorList>
    </citation>
    <scope>NUCLEOTIDE SEQUENCE [LARGE SCALE GENOMIC DNA]</scope>
    <source>
        <strain evidence="6 7">DSM 25488</strain>
    </source>
</reference>
<evidence type="ECO:0000256" key="2">
    <source>
        <dbReference type="ARBA" id="ARBA00022679"/>
    </source>
</evidence>
<proteinExistence type="inferred from homology"/>
<comment type="subunit">
    <text evidence="4">Homooctamer; tetramer of dimers.</text>
</comment>
<dbReference type="NCBIfam" id="NF003626">
    <property type="entry name" value="PRK05265.1-4"/>
    <property type="match status" value="1"/>
</dbReference>
<name>A0A4V3DH46_9GAMM</name>
<dbReference type="Pfam" id="PF03740">
    <property type="entry name" value="PdxJ"/>
    <property type="match status" value="1"/>
</dbReference>
<feature type="binding site" evidence="4">
    <location>
        <position position="50"/>
    </location>
    <ligand>
        <name>1-deoxy-D-xylulose 5-phosphate</name>
        <dbReference type="ChEBI" id="CHEBI:57792"/>
    </ligand>
</feature>
<dbReference type="CDD" id="cd00003">
    <property type="entry name" value="PNPsynthase"/>
    <property type="match status" value="1"/>
</dbReference>
<dbReference type="OrthoDB" id="9806590at2"/>
<dbReference type="GO" id="GO:0005829">
    <property type="term" value="C:cytosol"/>
    <property type="evidence" value="ECO:0007669"/>
    <property type="project" value="TreeGrafter"/>
</dbReference>
<dbReference type="PANTHER" id="PTHR30456">
    <property type="entry name" value="PYRIDOXINE 5'-PHOSPHATE SYNTHASE"/>
    <property type="match status" value="1"/>
</dbReference>
<evidence type="ECO:0000256" key="3">
    <source>
        <dbReference type="ARBA" id="ARBA00023096"/>
    </source>
</evidence>
<evidence type="ECO:0000256" key="4">
    <source>
        <dbReference type="HAMAP-Rule" id="MF_00279"/>
    </source>
</evidence>
<dbReference type="EMBL" id="SNZB01000007">
    <property type="protein sequence ID" value="TDR16811.1"/>
    <property type="molecule type" value="Genomic_DNA"/>
</dbReference>
<comment type="similarity">
    <text evidence="4">Belongs to the PNP synthase family.</text>
</comment>
<dbReference type="Proteomes" id="UP000295724">
    <property type="component" value="Unassembled WGS sequence"/>
</dbReference>
<accession>A0A4V3DH46</accession>
<evidence type="ECO:0000313" key="7">
    <source>
        <dbReference type="Proteomes" id="UP000295724"/>
    </source>
</evidence>
<keyword evidence="1 4" id="KW-0963">Cytoplasm</keyword>
<sequence>MTALSVNLNKIALLRNSRGRNYPHVVGYGEKLIQLGVQGLTVHPRQDERHATRQDTRDLALLTKQHSHVEFNVEGYPGDQFLQLIEETKPDQCTLVPDAPDQLTSDHGWNLTEHFAWVTDLAQQLKTMGVRSSLFIDPDVAQIKLAAGTGVDRIELYTESFANSFAAGNHAAVLAQYAEAAGLAQALGLGVNAGHDLDLQNLAEFLTIPGILEVSIGHALTVESLEFGVAEVIKRYLKICTP</sequence>
<feature type="binding site" evidence="4">
    <location>
        <position position="7"/>
    </location>
    <ligand>
        <name>3-amino-2-oxopropyl phosphate</name>
        <dbReference type="ChEBI" id="CHEBI:57279"/>
    </ligand>
</feature>
<dbReference type="AlphaFoldDB" id="A0A4V3DH46"/>
<dbReference type="HAMAP" id="MF_00279">
    <property type="entry name" value="PdxJ"/>
    <property type="match status" value="1"/>
</dbReference>
<keyword evidence="7" id="KW-1185">Reference proteome</keyword>
<dbReference type="GO" id="GO:0008615">
    <property type="term" value="P:pyridoxine biosynthetic process"/>
    <property type="evidence" value="ECO:0007669"/>
    <property type="project" value="UniProtKB-UniRule"/>
</dbReference>
<feature type="binding site" evidence="4">
    <location>
        <begin position="217"/>
        <end position="218"/>
    </location>
    <ligand>
        <name>3-amino-2-oxopropyl phosphate</name>
        <dbReference type="ChEBI" id="CHEBI:57279"/>
    </ligand>
</feature>
<evidence type="ECO:0000256" key="1">
    <source>
        <dbReference type="ARBA" id="ARBA00022490"/>
    </source>
</evidence>
<comment type="caution">
    <text evidence="4">Lacks conserved residue(s) required for the propagation of feature annotation.</text>
</comment>
<dbReference type="NCBIfam" id="TIGR00559">
    <property type="entry name" value="pdxJ"/>
    <property type="match status" value="1"/>
</dbReference>
<organism evidence="6 7">
    <name type="scientific">Marinicella litoralis</name>
    <dbReference type="NCBI Taxonomy" id="644220"/>
    <lineage>
        <taxon>Bacteria</taxon>
        <taxon>Pseudomonadati</taxon>
        <taxon>Pseudomonadota</taxon>
        <taxon>Gammaproteobacteria</taxon>
        <taxon>Lysobacterales</taxon>
        <taxon>Marinicellaceae</taxon>
        <taxon>Marinicella</taxon>
    </lineage>
</organism>
<dbReference type="InterPro" id="IPR036130">
    <property type="entry name" value="Pyridoxine-5'_phos_synth"/>
</dbReference>
<dbReference type="PANTHER" id="PTHR30456:SF0">
    <property type="entry name" value="PYRIDOXINE 5'-PHOSPHATE SYNTHASE"/>
    <property type="match status" value="1"/>
</dbReference>
<gene>
    <name evidence="4" type="primary">pdxJ</name>
    <name evidence="6" type="ORF">C8D91_2718</name>
</gene>
<comment type="caution">
    <text evidence="6">The sequence shown here is derived from an EMBL/GenBank/DDBJ whole genome shotgun (WGS) entry which is preliminary data.</text>
</comment>
<feature type="active site" description="Proton donor" evidence="4">
    <location>
        <position position="195"/>
    </location>
</feature>
<keyword evidence="2 4" id="KW-0808">Transferase</keyword>
<dbReference type="Gene3D" id="3.20.20.70">
    <property type="entry name" value="Aldolase class I"/>
    <property type="match status" value="1"/>
</dbReference>
<feature type="active site" description="Proton acceptor" evidence="4">
    <location>
        <position position="74"/>
    </location>
</feature>
<dbReference type="UniPathway" id="UPA00244">
    <property type="reaction ID" value="UER00313"/>
</dbReference>
<feature type="site" description="Transition state stabilizer" evidence="4">
    <location>
        <position position="155"/>
    </location>
</feature>
<evidence type="ECO:0000256" key="5">
    <source>
        <dbReference type="NCBIfam" id="TIGR00559"/>
    </source>
</evidence>
<comment type="function">
    <text evidence="4">Catalyzes the complicated ring closure reaction between the two acyclic compounds 1-deoxy-D-xylulose-5-phosphate (DXP) and 3-amino-2-oxopropyl phosphate (1-amino-acetone-3-phosphate or AAP) to form pyridoxine 5'-phosphate (PNP) and inorganic phosphate.</text>
</comment>
<feature type="binding site" evidence="4">
    <location>
        <position position="45"/>
    </location>
    <ligand>
        <name>1-deoxy-D-xylulose 5-phosphate</name>
        <dbReference type="ChEBI" id="CHEBI:57792"/>
    </ligand>
</feature>
<dbReference type="InterPro" id="IPR004569">
    <property type="entry name" value="PyrdxlP_synth_PdxJ"/>
</dbReference>
<dbReference type="GO" id="GO:0033856">
    <property type="term" value="F:pyridoxine 5'-phosphate synthase activity"/>
    <property type="evidence" value="ECO:0007669"/>
    <property type="project" value="UniProtKB-UniRule"/>
</dbReference>
<feature type="active site" description="Proton acceptor" evidence="4">
    <location>
        <position position="43"/>
    </location>
</feature>
<dbReference type="RefSeq" id="WP_099020004.1">
    <property type="nucleotide sequence ID" value="NZ_NIHB01000005.1"/>
</dbReference>
<dbReference type="EC" id="2.6.99.2" evidence="4 5"/>
<keyword evidence="3 4" id="KW-0664">Pyridoxine biosynthesis</keyword>